<dbReference type="EMBL" id="LXQA010350581">
    <property type="protein sequence ID" value="MCI45929.1"/>
    <property type="molecule type" value="Genomic_DNA"/>
</dbReference>
<evidence type="ECO:0000313" key="1">
    <source>
        <dbReference type="EMBL" id="MCI45929.1"/>
    </source>
</evidence>
<dbReference type="Proteomes" id="UP000265520">
    <property type="component" value="Unassembled WGS sequence"/>
</dbReference>
<organism evidence="1 2">
    <name type="scientific">Trifolium medium</name>
    <dbReference type="NCBI Taxonomy" id="97028"/>
    <lineage>
        <taxon>Eukaryota</taxon>
        <taxon>Viridiplantae</taxon>
        <taxon>Streptophyta</taxon>
        <taxon>Embryophyta</taxon>
        <taxon>Tracheophyta</taxon>
        <taxon>Spermatophyta</taxon>
        <taxon>Magnoliopsida</taxon>
        <taxon>eudicotyledons</taxon>
        <taxon>Gunneridae</taxon>
        <taxon>Pentapetalae</taxon>
        <taxon>rosids</taxon>
        <taxon>fabids</taxon>
        <taxon>Fabales</taxon>
        <taxon>Fabaceae</taxon>
        <taxon>Papilionoideae</taxon>
        <taxon>50 kb inversion clade</taxon>
        <taxon>NPAAA clade</taxon>
        <taxon>Hologalegina</taxon>
        <taxon>IRL clade</taxon>
        <taxon>Trifolieae</taxon>
        <taxon>Trifolium</taxon>
    </lineage>
</organism>
<comment type="caution">
    <text evidence="1">The sequence shown here is derived from an EMBL/GenBank/DDBJ whole genome shotgun (WGS) entry which is preliminary data.</text>
</comment>
<dbReference type="AlphaFoldDB" id="A0A392SB89"/>
<reference evidence="1 2" key="1">
    <citation type="journal article" date="2018" name="Front. Plant Sci.">
        <title>Red Clover (Trifolium pratense) and Zigzag Clover (T. medium) - A Picture of Genomic Similarities and Differences.</title>
        <authorList>
            <person name="Dluhosova J."/>
            <person name="Istvanek J."/>
            <person name="Nedelnik J."/>
            <person name="Repkova J."/>
        </authorList>
    </citation>
    <scope>NUCLEOTIDE SEQUENCE [LARGE SCALE GENOMIC DNA]</scope>
    <source>
        <strain evidence="2">cv. 10/8</strain>
        <tissue evidence="1">Leaf</tissue>
    </source>
</reference>
<protein>
    <submittedName>
        <fullName evidence="1">Uncharacterized protein</fullName>
    </submittedName>
</protein>
<sequence length="46" mass="4753">MKIMQPGGCGRFISLEPFSSGESCSLVLANLTVITLPLDPSGNIGT</sequence>
<name>A0A392SB89_9FABA</name>
<accession>A0A392SB89</accession>
<keyword evidence="2" id="KW-1185">Reference proteome</keyword>
<proteinExistence type="predicted"/>
<evidence type="ECO:0000313" key="2">
    <source>
        <dbReference type="Proteomes" id="UP000265520"/>
    </source>
</evidence>
<feature type="non-terminal residue" evidence="1">
    <location>
        <position position="46"/>
    </location>
</feature>